<evidence type="ECO:0000256" key="5">
    <source>
        <dbReference type="ARBA" id="ARBA00022692"/>
    </source>
</evidence>
<dbReference type="EMBL" id="JAPJDO010000003">
    <property type="protein sequence ID" value="MCX2936121.1"/>
    <property type="molecule type" value="Genomic_DNA"/>
</dbReference>
<gene>
    <name evidence="11" type="ORF">ORI27_05390</name>
</gene>
<dbReference type="Gene3D" id="1.10.3730.20">
    <property type="match status" value="1"/>
</dbReference>
<dbReference type="InterPro" id="IPR000390">
    <property type="entry name" value="Small_drug/metabolite_transptr"/>
</dbReference>
<feature type="transmembrane region" description="Helical" evidence="10">
    <location>
        <begin position="82"/>
        <end position="100"/>
    </location>
</feature>
<dbReference type="SUPFAM" id="SSF103481">
    <property type="entry name" value="Multidrug resistance efflux transporter EmrE"/>
    <property type="match status" value="1"/>
</dbReference>
<feature type="transmembrane region" description="Helical" evidence="10">
    <location>
        <begin position="27"/>
        <end position="45"/>
    </location>
</feature>
<organism evidence="11 12">
    <name type="scientific">Mycobacterium pinniadriaticum</name>
    <dbReference type="NCBI Taxonomy" id="2994102"/>
    <lineage>
        <taxon>Bacteria</taxon>
        <taxon>Bacillati</taxon>
        <taxon>Actinomycetota</taxon>
        <taxon>Actinomycetes</taxon>
        <taxon>Mycobacteriales</taxon>
        <taxon>Mycobacteriaceae</taxon>
        <taxon>Mycobacterium</taxon>
    </lineage>
</organism>
<keyword evidence="12" id="KW-1185">Reference proteome</keyword>
<evidence type="ECO:0000256" key="8">
    <source>
        <dbReference type="ARBA" id="ARBA00023251"/>
    </source>
</evidence>
<comment type="subcellular location">
    <subcellularLocation>
        <location evidence="1 9">Cell membrane</location>
        <topology evidence="1 9">Multi-pass membrane protein</topology>
    </subcellularLocation>
</comment>
<dbReference type="InterPro" id="IPR045324">
    <property type="entry name" value="Small_multidrug_res"/>
</dbReference>
<accession>A0ABT3S9D1</accession>
<comment type="caution">
    <text evidence="11">The sequence shown here is derived from an EMBL/GenBank/DDBJ whole genome shotgun (WGS) entry which is preliminary data.</text>
</comment>
<evidence type="ECO:0000256" key="7">
    <source>
        <dbReference type="ARBA" id="ARBA00023136"/>
    </source>
</evidence>
<evidence type="ECO:0000313" key="11">
    <source>
        <dbReference type="EMBL" id="MCX2936121.1"/>
    </source>
</evidence>
<keyword evidence="6 10" id="KW-1133">Transmembrane helix</keyword>
<evidence type="ECO:0000256" key="9">
    <source>
        <dbReference type="RuleBase" id="RU003942"/>
    </source>
</evidence>
<keyword evidence="8" id="KW-0046">Antibiotic resistance</keyword>
<name>A0ABT3S9D1_9MYCO</name>
<evidence type="ECO:0000313" key="12">
    <source>
        <dbReference type="Proteomes" id="UP001300745"/>
    </source>
</evidence>
<dbReference type="RefSeq" id="WP_265995524.1">
    <property type="nucleotide sequence ID" value="NZ_JAPJDN010000003.1"/>
</dbReference>
<reference evidence="11 12" key="1">
    <citation type="submission" date="2022-11" db="EMBL/GenBank/DDBJ databases">
        <title>Mycobacterium sp. nov.</title>
        <authorList>
            <person name="Papic B."/>
            <person name="Spicic S."/>
            <person name="Duvnjak S."/>
        </authorList>
    </citation>
    <scope>NUCLEOTIDE SEQUENCE [LARGE SCALE GENOMIC DNA]</scope>
    <source>
        <strain evidence="11 12">CVI_P4</strain>
    </source>
</reference>
<proteinExistence type="inferred from homology"/>
<dbReference type="Proteomes" id="UP001300745">
    <property type="component" value="Unassembled WGS sequence"/>
</dbReference>
<dbReference type="Pfam" id="PF00893">
    <property type="entry name" value="Multi_Drug_Res"/>
    <property type="match status" value="1"/>
</dbReference>
<evidence type="ECO:0000256" key="2">
    <source>
        <dbReference type="ARBA" id="ARBA00007822"/>
    </source>
</evidence>
<keyword evidence="5 9" id="KW-0812">Transmembrane</keyword>
<keyword evidence="4" id="KW-1003">Cell membrane</keyword>
<comment type="similarity">
    <text evidence="2">Belongs to the drug/metabolite transporter (DMT) superfamily. Small multidrug resistance (SMR) (TC 2.A.7.1) family. Mmr subfamily.</text>
</comment>
<evidence type="ECO:0000256" key="3">
    <source>
        <dbReference type="ARBA" id="ARBA00022448"/>
    </source>
</evidence>
<keyword evidence="3" id="KW-0813">Transport</keyword>
<keyword evidence="7 10" id="KW-0472">Membrane</keyword>
<dbReference type="InterPro" id="IPR037185">
    <property type="entry name" value="EmrE-like"/>
</dbReference>
<evidence type="ECO:0000256" key="6">
    <source>
        <dbReference type="ARBA" id="ARBA00022989"/>
    </source>
</evidence>
<evidence type="ECO:0000256" key="4">
    <source>
        <dbReference type="ARBA" id="ARBA00022475"/>
    </source>
</evidence>
<evidence type="ECO:0000256" key="10">
    <source>
        <dbReference type="SAM" id="Phobius"/>
    </source>
</evidence>
<dbReference type="PANTHER" id="PTHR30561">
    <property type="entry name" value="SMR FAMILY PROTON-DEPENDENT DRUG EFFLUX TRANSPORTER SUGE"/>
    <property type="match status" value="1"/>
</dbReference>
<evidence type="ECO:0000256" key="1">
    <source>
        <dbReference type="ARBA" id="ARBA00004651"/>
    </source>
</evidence>
<feature type="transmembrane region" description="Helical" evidence="10">
    <location>
        <begin position="57"/>
        <end position="76"/>
    </location>
</feature>
<dbReference type="PANTHER" id="PTHR30561:SF1">
    <property type="entry name" value="MULTIDRUG TRANSPORTER EMRE"/>
    <property type="match status" value="1"/>
</dbReference>
<sequence>MREWLLLLGAVGTEVCATLSLRAAQDNSMWLIMVVAGYVTSFYFLTMVLRAGMAVGVAYGIWGALGTAITAAAAALIFGDPFTTPIVAGIGLIVAGVLMVEMGSRHARADEAAS</sequence>
<protein>
    <submittedName>
        <fullName evidence="11">SMR family transporter</fullName>
    </submittedName>
</protein>